<dbReference type="GO" id="GO:0005506">
    <property type="term" value="F:iron ion binding"/>
    <property type="evidence" value="ECO:0007669"/>
    <property type="project" value="UniProtKB-ARBA"/>
</dbReference>
<reference evidence="2 3" key="1">
    <citation type="submission" date="2016-08" db="EMBL/GenBank/DDBJ databases">
        <authorList>
            <person name="Seilhamer J.J."/>
        </authorList>
    </citation>
    <scope>NUCLEOTIDE SEQUENCE [LARGE SCALE GENOMIC DNA]</scope>
    <source>
        <strain evidence="2 3">A37T2</strain>
    </source>
</reference>
<keyword evidence="2" id="KW-0223">Dioxygenase</keyword>
<keyword evidence="3" id="KW-1185">Reference proteome</keyword>
<name>A0A1C4FW30_9BACT</name>
<dbReference type="Proteomes" id="UP000242818">
    <property type="component" value="Unassembled WGS sequence"/>
</dbReference>
<dbReference type="RefSeq" id="WP_089715034.1">
    <property type="nucleotide sequence ID" value="NZ_FMAR01000017.1"/>
</dbReference>
<dbReference type="Gene3D" id="2.60.120.620">
    <property type="entry name" value="q2cbj1_9rhob like domain"/>
    <property type="match status" value="1"/>
</dbReference>
<dbReference type="InterPro" id="IPR008775">
    <property type="entry name" value="Phytyl_CoA_dOase-like"/>
</dbReference>
<dbReference type="EMBL" id="FMAR01000017">
    <property type="protein sequence ID" value="SCC60138.1"/>
    <property type="molecule type" value="Genomic_DNA"/>
</dbReference>
<dbReference type="PANTHER" id="PTHR20883:SF48">
    <property type="entry name" value="ECTOINE DIOXYGENASE"/>
    <property type="match status" value="1"/>
</dbReference>
<comment type="cofactor">
    <cofactor evidence="1">
        <name>Fe(2+)</name>
        <dbReference type="ChEBI" id="CHEBI:29033"/>
    </cofactor>
</comment>
<dbReference type="STRING" id="1335309.GA0116948_11786"/>
<dbReference type="Pfam" id="PF05721">
    <property type="entry name" value="PhyH"/>
    <property type="match status" value="1"/>
</dbReference>
<dbReference type="PANTHER" id="PTHR20883">
    <property type="entry name" value="PHYTANOYL-COA DIOXYGENASE DOMAIN CONTAINING 1"/>
    <property type="match status" value="1"/>
</dbReference>
<proteinExistence type="predicted"/>
<evidence type="ECO:0000313" key="3">
    <source>
        <dbReference type="Proteomes" id="UP000242818"/>
    </source>
</evidence>
<accession>A0A1C4FW30</accession>
<evidence type="ECO:0000313" key="2">
    <source>
        <dbReference type="EMBL" id="SCC60138.1"/>
    </source>
</evidence>
<dbReference type="SUPFAM" id="SSF51197">
    <property type="entry name" value="Clavaminate synthase-like"/>
    <property type="match status" value="1"/>
</dbReference>
<dbReference type="GO" id="GO:0016706">
    <property type="term" value="F:2-oxoglutarate-dependent dioxygenase activity"/>
    <property type="evidence" value="ECO:0007669"/>
    <property type="project" value="UniProtKB-ARBA"/>
</dbReference>
<protein>
    <submittedName>
        <fullName evidence="2">Phytanoyl-CoA dioxygenase (PhyH)</fullName>
    </submittedName>
</protein>
<evidence type="ECO:0000256" key="1">
    <source>
        <dbReference type="ARBA" id="ARBA00001954"/>
    </source>
</evidence>
<dbReference type="AlphaFoldDB" id="A0A1C4FW30"/>
<organism evidence="2 3">
    <name type="scientific">Chitinophaga costaii</name>
    <dbReference type="NCBI Taxonomy" id="1335309"/>
    <lineage>
        <taxon>Bacteria</taxon>
        <taxon>Pseudomonadati</taxon>
        <taxon>Bacteroidota</taxon>
        <taxon>Chitinophagia</taxon>
        <taxon>Chitinophagales</taxon>
        <taxon>Chitinophagaceae</taxon>
        <taxon>Chitinophaga</taxon>
    </lineage>
</organism>
<sequence>MISIDQHQQAIATQGFTVIENMLTPTQCEVVAHAINIANNASPAFRQTNDLFAIRQLLREIPGLQGLVFTPVLQNTLRALFGEGFFVVKSIYFDKSGTSNWFVSYHQDLTISVNKKMNVPGFGPWTLKQGYYAVQPPLAILENNFTVRIHLDDTDAQNGALRVIPGSHRKGIYRPENIDWQEEVETVCGVPQGGMMVMRPLLLHASSRTTNGRPRRVVHIEYSAQQLPAPLQWSEQLTTL</sequence>
<gene>
    <name evidence="2" type="ORF">GA0116948_11786</name>
</gene>
<dbReference type="OrthoDB" id="9791262at2"/>
<keyword evidence="2" id="KW-0560">Oxidoreductase</keyword>